<evidence type="ECO:0000313" key="2">
    <source>
        <dbReference type="Proteomes" id="UP000796880"/>
    </source>
</evidence>
<gene>
    <name evidence="1" type="ORF">FNV43_RR10137</name>
</gene>
<reference evidence="1" key="1">
    <citation type="submission" date="2020-03" db="EMBL/GenBank/DDBJ databases">
        <title>A high-quality chromosome-level genome assembly of a woody plant with both climbing and erect habits, Rhamnella rubrinervis.</title>
        <authorList>
            <person name="Lu Z."/>
            <person name="Yang Y."/>
            <person name="Zhu X."/>
            <person name="Sun Y."/>
        </authorList>
    </citation>
    <scope>NUCLEOTIDE SEQUENCE</scope>
    <source>
        <strain evidence="1">BYM</strain>
        <tissue evidence="1">Leaf</tissue>
    </source>
</reference>
<accession>A0A8K0HC21</accession>
<keyword evidence="2" id="KW-1185">Reference proteome</keyword>
<protein>
    <submittedName>
        <fullName evidence="1">Uncharacterized protein</fullName>
    </submittedName>
</protein>
<proteinExistence type="predicted"/>
<dbReference type="EMBL" id="VOIH02000004">
    <property type="protein sequence ID" value="KAF3449409.1"/>
    <property type="molecule type" value="Genomic_DNA"/>
</dbReference>
<name>A0A8K0HC21_9ROSA</name>
<evidence type="ECO:0000313" key="1">
    <source>
        <dbReference type="EMBL" id="KAF3449409.1"/>
    </source>
</evidence>
<sequence length="93" mass="10442">MHPDIYSQWKMLQWDRPEFVRAPGGPPSNVAISHVRLDGQAAFMGESCSLSCFFIDGLFSSVSFSTTCWNGLTFPVFNSYLGRLGIEDHFSMN</sequence>
<dbReference type="OrthoDB" id="1933786at2759"/>
<comment type="caution">
    <text evidence="1">The sequence shown here is derived from an EMBL/GenBank/DDBJ whole genome shotgun (WGS) entry which is preliminary data.</text>
</comment>
<dbReference type="Proteomes" id="UP000796880">
    <property type="component" value="Unassembled WGS sequence"/>
</dbReference>
<organism evidence="1 2">
    <name type="scientific">Rhamnella rubrinervis</name>
    <dbReference type="NCBI Taxonomy" id="2594499"/>
    <lineage>
        <taxon>Eukaryota</taxon>
        <taxon>Viridiplantae</taxon>
        <taxon>Streptophyta</taxon>
        <taxon>Embryophyta</taxon>
        <taxon>Tracheophyta</taxon>
        <taxon>Spermatophyta</taxon>
        <taxon>Magnoliopsida</taxon>
        <taxon>eudicotyledons</taxon>
        <taxon>Gunneridae</taxon>
        <taxon>Pentapetalae</taxon>
        <taxon>rosids</taxon>
        <taxon>fabids</taxon>
        <taxon>Rosales</taxon>
        <taxon>Rhamnaceae</taxon>
        <taxon>rhamnoid group</taxon>
        <taxon>Rhamneae</taxon>
        <taxon>Rhamnella</taxon>
    </lineage>
</organism>
<dbReference type="AlphaFoldDB" id="A0A8K0HC21"/>